<accession>A0A1F7GBE9</accession>
<dbReference type="EMBL" id="MFZG01000026">
    <property type="protein sequence ID" value="OGK16194.1"/>
    <property type="molecule type" value="Genomic_DNA"/>
</dbReference>
<gene>
    <name evidence="3" type="ORF">A2774_04945</name>
</gene>
<dbReference type="SUPFAM" id="SSF51735">
    <property type="entry name" value="NAD(P)-binding Rossmann-fold domains"/>
    <property type="match status" value="1"/>
</dbReference>
<name>A0A1F7GBE9_9BACT</name>
<dbReference type="Pfam" id="PF01370">
    <property type="entry name" value="Epimerase"/>
    <property type="match status" value="1"/>
</dbReference>
<protein>
    <recommendedName>
        <fullName evidence="2">NAD-dependent epimerase/dehydratase domain-containing protein</fullName>
    </recommendedName>
</protein>
<organism evidence="3 4">
    <name type="scientific">Candidatus Roizmanbacteria bacterium RIFCSPHIGHO2_01_FULL_39_12c</name>
    <dbReference type="NCBI Taxonomy" id="1802031"/>
    <lineage>
        <taxon>Bacteria</taxon>
        <taxon>Candidatus Roizmaniibacteriota</taxon>
    </lineage>
</organism>
<dbReference type="Gene3D" id="3.90.25.10">
    <property type="entry name" value="UDP-galactose 4-epimerase, domain 1"/>
    <property type="match status" value="2"/>
</dbReference>
<dbReference type="Proteomes" id="UP000177208">
    <property type="component" value="Unassembled WGS sequence"/>
</dbReference>
<comment type="similarity">
    <text evidence="1">Belongs to the NAD(P)-dependent epimerase/dehydratase family.</text>
</comment>
<evidence type="ECO:0000313" key="4">
    <source>
        <dbReference type="Proteomes" id="UP000177208"/>
    </source>
</evidence>
<dbReference type="InterPro" id="IPR036291">
    <property type="entry name" value="NAD(P)-bd_dom_sf"/>
</dbReference>
<dbReference type="AlphaFoldDB" id="A0A1F7GBE9"/>
<evidence type="ECO:0000259" key="2">
    <source>
        <dbReference type="Pfam" id="PF01370"/>
    </source>
</evidence>
<dbReference type="Gene3D" id="3.40.50.720">
    <property type="entry name" value="NAD(P)-binding Rossmann-like Domain"/>
    <property type="match status" value="1"/>
</dbReference>
<evidence type="ECO:0000313" key="3">
    <source>
        <dbReference type="EMBL" id="OGK16194.1"/>
    </source>
</evidence>
<evidence type="ECO:0000256" key="1">
    <source>
        <dbReference type="ARBA" id="ARBA00007637"/>
    </source>
</evidence>
<dbReference type="PANTHER" id="PTHR43000">
    <property type="entry name" value="DTDP-D-GLUCOSE 4,6-DEHYDRATASE-RELATED"/>
    <property type="match status" value="1"/>
</dbReference>
<dbReference type="InterPro" id="IPR001509">
    <property type="entry name" value="Epimerase_deHydtase"/>
</dbReference>
<reference evidence="3 4" key="1">
    <citation type="journal article" date="2016" name="Nat. Commun.">
        <title>Thousands of microbial genomes shed light on interconnected biogeochemical processes in an aquifer system.</title>
        <authorList>
            <person name="Anantharaman K."/>
            <person name="Brown C.T."/>
            <person name="Hug L.A."/>
            <person name="Sharon I."/>
            <person name="Castelle C.J."/>
            <person name="Probst A.J."/>
            <person name="Thomas B.C."/>
            <person name="Singh A."/>
            <person name="Wilkins M.J."/>
            <person name="Karaoz U."/>
            <person name="Brodie E.L."/>
            <person name="Williams K.H."/>
            <person name="Hubbard S.S."/>
            <person name="Banfield J.F."/>
        </authorList>
    </citation>
    <scope>NUCLEOTIDE SEQUENCE [LARGE SCALE GENOMIC DNA]</scope>
</reference>
<sequence>MQNLDEQIKKIKGPVLIFGAGGFVGFNLLQKLLSVRKDVFGVFSDPSKNWRLKKKTTSPRYVVKCDIGDRGALSGLISRIKPQAVFNLAAYGAYSTQKDIDNIYQTNFNSTYVLIEEVKKYGFSAYVHAGSQSEYGFNCTAPSEDEELIPDSHYAVSKTADYYLLKHYGKIEKLPVVHLRLYSVYGLWEEPNRLIPTLIREARKGKLPKFVDPDISRDFVNVEDASEAFIRTAVILASDPAKGGVTPESNNDSESRYALRATRSRQAGMTKKILKRAIVLSDSEWIHYDKLYGEAFNVCTGKKTTIRKLAYLAKKLFNIKEEPKFGSMKNREWDLKDWYGNPKKINNQLDWKAKTSLESGLEKLFLL</sequence>
<comment type="caution">
    <text evidence="3">The sequence shown here is derived from an EMBL/GenBank/DDBJ whole genome shotgun (WGS) entry which is preliminary data.</text>
</comment>
<proteinExistence type="inferred from homology"/>
<feature type="domain" description="NAD-dependent epimerase/dehydratase" evidence="2">
    <location>
        <begin position="15"/>
        <end position="231"/>
    </location>
</feature>